<proteinExistence type="predicted"/>
<evidence type="ECO:0000313" key="3">
    <source>
        <dbReference type="Proteomes" id="UP000828390"/>
    </source>
</evidence>
<protein>
    <submittedName>
        <fullName evidence="2">Uncharacterized protein</fullName>
    </submittedName>
</protein>
<keyword evidence="3" id="KW-1185">Reference proteome</keyword>
<organism evidence="2 3">
    <name type="scientific">Dreissena polymorpha</name>
    <name type="common">Zebra mussel</name>
    <name type="synonym">Mytilus polymorpha</name>
    <dbReference type="NCBI Taxonomy" id="45954"/>
    <lineage>
        <taxon>Eukaryota</taxon>
        <taxon>Metazoa</taxon>
        <taxon>Spiralia</taxon>
        <taxon>Lophotrochozoa</taxon>
        <taxon>Mollusca</taxon>
        <taxon>Bivalvia</taxon>
        <taxon>Autobranchia</taxon>
        <taxon>Heteroconchia</taxon>
        <taxon>Euheterodonta</taxon>
        <taxon>Imparidentia</taxon>
        <taxon>Neoheterodontei</taxon>
        <taxon>Myida</taxon>
        <taxon>Dreissenoidea</taxon>
        <taxon>Dreissenidae</taxon>
        <taxon>Dreissena</taxon>
    </lineage>
</organism>
<dbReference type="AlphaFoldDB" id="A0A9D4IEY3"/>
<evidence type="ECO:0000256" key="1">
    <source>
        <dbReference type="SAM" id="MobiDB-lite"/>
    </source>
</evidence>
<feature type="region of interest" description="Disordered" evidence="1">
    <location>
        <begin position="1"/>
        <end position="20"/>
    </location>
</feature>
<sequence length="52" mass="5610">MTTWSSSTDLTPPIRLSGSSAGQCHLCDLRRSRTLHVLSSPQTPELVQGVSD</sequence>
<comment type="caution">
    <text evidence="2">The sequence shown here is derived from an EMBL/GenBank/DDBJ whole genome shotgun (WGS) entry which is preliminary data.</text>
</comment>
<evidence type="ECO:0000313" key="2">
    <source>
        <dbReference type="EMBL" id="KAH3771485.1"/>
    </source>
</evidence>
<accession>A0A9D4IEY3</accession>
<dbReference type="Proteomes" id="UP000828390">
    <property type="component" value="Unassembled WGS sequence"/>
</dbReference>
<feature type="compositionally biased region" description="Polar residues" evidence="1">
    <location>
        <begin position="1"/>
        <end position="10"/>
    </location>
</feature>
<dbReference type="EMBL" id="JAIWYP010000009">
    <property type="protein sequence ID" value="KAH3771485.1"/>
    <property type="molecule type" value="Genomic_DNA"/>
</dbReference>
<reference evidence="2" key="1">
    <citation type="journal article" date="2019" name="bioRxiv">
        <title>The Genome of the Zebra Mussel, Dreissena polymorpha: A Resource for Invasive Species Research.</title>
        <authorList>
            <person name="McCartney M.A."/>
            <person name="Auch B."/>
            <person name="Kono T."/>
            <person name="Mallez S."/>
            <person name="Zhang Y."/>
            <person name="Obille A."/>
            <person name="Becker A."/>
            <person name="Abrahante J.E."/>
            <person name="Garbe J."/>
            <person name="Badalamenti J.P."/>
            <person name="Herman A."/>
            <person name="Mangelson H."/>
            <person name="Liachko I."/>
            <person name="Sullivan S."/>
            <person name="Sone E.D."/>
            <person name="Koren S."/>
            <person name="Silverstein K.A.T."/>
            <person name="Beckman K.B."/>
            <person name="Gohl D.M."/>
        </authorList>
    </citation>
    <scope>NUCLEOTIDE SEQUENCE</scope>
    <source>
        <strain evidence="2">Duluth1</strain>
        <tissue evidence="2">Whole animal</tissue>
    </source>
</reference>
<gene>
    <name evidence="2" type="ORF">DPMN_172805</name>
</gene>
<reference evidence="2" key="2">
    <citation type="submission" date="2020-11" db="EMBL/GenBank/DDBJ databases">
        <authorList>
            <person name="McCartney M.A."/>
            <person name="Auch B."/>
            <person name="Kono T."/>
            <person name="Mallez S."/>
            <person name="Becker A."/>
            <person name="Gohl D.M."/>
            <person name="Silverstein K.A.T."/>
            <person name="Koren S."/>
            <person name="Bechman K.B."/>
            <person name="Herman A."/>
            <person name="Abrahante J.E."/>
            <person name="Garbe J."/>
        </authorList>
    </citation>
    <scope>NUCLEOTIDE SEQUENCE</scope>
    <source>
        <strain evidence="2">Duluth1</strain>
        <tissue evidence="2">Whole animal</tissue>
    </source>
</reference>
<name>A0A9D4IEY3_DREPO</name>